<keyword evidence="4" id="KW-1185">Reference proteome</keyword>
<protein>
    <submittedName>
        <fullName evidence="3">Dihydroorotase</fullName>
    </submittedName>
</protein>
<sequence>MRISLRNGRLIDPAHGIDTVTDLHLADGHVVGIGKTPDGFSAERVIDASEHIVCPGFVDLCARLREPGAEHKGTIASETRAAAANGITTVVVPPDTDPVIDESAVVELIRRQAGAAGFARVLTLGALTRGLGGEILAEMAALKEAGCVGVSNAQVAVPNSLVMKRALEYAASHELTVHLQAMDPWLSASGQAHDGQVAARLGLVGIPVAAETAAIGRELALIEETRTHVHFGRLSSARAVAMIARARERGLPVSCDVAAHQLHLTEIDLGRFDSEAHLLPPLRTMRDRDALRRGVASGVIGAICSDHQPHQADAKLDPFGMTEPGASALDTLLGLTLKLVDEDVCDLVTAIERLTAGPARLLGIDAGHLGIGAVADVCVFNPQAYRIIDAGSMASRGHNTPFFGWELRGVVCHTLLAGCPVYHHDEL</sequence>
<dbReference type="InterPro" id="IPR011059">
    <property type="entry name" value="Metal-dep_hydrolase_composite"/>
</dbReference>
<dbReference type="CDD" id="cd01317">
    <property type="entry name" value="DHOase_IIa"/>
    <property type="match status" value="1"/>
</dbReference>
<dbReference type="Proteomes" id="UP000246569">
    <property type="component" value="Unassembled WGS sequence"/>
</dbReference>
<dbReference type="NCBIfam" id="TIGR00857">
    <property type="entry name" value="pyrC_multi"/>
    <property type="match status" value="1"/>
</dbReference>
<evidence type="ECO:0000313" key="3">
    <source>
        <dbReference type="EMBL" id="PWV62313.1"/>
    </source>
</evidence>
<dbReference type="GO" id="GO:0004151">
    <property type="term" value="F:dihydroorotase activity"/>
    <property type="evidence" value="ECO:0007669"/>
    <property type="project" value="InterPro"/>
</dbReference>
<dbReference type="Gene3D" id="2.30.40.10">
    <property type="entry name" value="Urease, subunit C, domain 1"/>
    <property type="match status" value="1"/>
</dbReference>
<dbReference type="InterPro" id="IPR032466">
    <property type="entry name" value="Metal_Hydrolase"/>
</dbReference>
<keyword evidence="1" id="KW-0665">Pyrimidine biosynthesis</keyword>
<organism evidence="3 4">
    <name type="scientific">Plasticicumulans acidivorans</name>
    <dbReference type="NCBI Taxonomy" id="886464"/>
    <lineage>
        <taxon>Bacteria</taxon>
        <taxon>Pseudomonadati</taxon>
        <taxon>Pseudomonadota</taxon>
        <taxon>Gammaproteobacteria</taxon>
        <taxon>Candidatus Competibacteraceae</taxon>
        <taxon>Plasticicumulans</taxon>
    </lineage>
</organism>
<comment type="caution">
    <text evidence="3">The sequence shown here is derived from an EMBL/GenBank/DDBJ whole genome shotgun (WGS) entry which is preliminary data.</text>
</comment>
<evidence type="ECO:0000313" key="4">
    <source>
        <dbReference type="Proteomes" id="UP000246569"/>
    </source>
</evidence>
<dbReference type="InterPro" id="IPR004722">
    <property type="entry name" value="DHOase"/>
</dbReference>
<feature type="domain" description="Dihydroorotase catalytic" evidence="2">
    <location>
        <begin position="52"/>
        <end position="236"/>
    </location>
</feature>
<accession>A0A317MW57</accession>
<dbReference type="Pfam" id="PF12890">
    <property type="entry name" value="DHOase"/>
    <property type="match status" value="1"/>
</dbReference>
<proteinExistence type="predicted"/>
<dbReference type="PANTHER" id="PTHR43668">
    <property type="entry name" value="ALLANTOINASE"/>
    <property type="match status" value="1"/>
</dbReference>
<dbReference type="PANTHER" id="PTHR43668:SF2">
    <property type="entry name" value="ALLANTOINASE"/>
    <property type="match status" value="1"/>
</dbReference>
<dbReference type="RefSeq" id="WP_110018148.1">
    <property type="nucleotide sequence ID" value="NZ_QGTJ01000004.1"/>
</dbReference>
<dbReference type="InterPro" id="IPR050138">
    <property type="entry name" value="DHOase/Allantoinase_Hydrolase"/>
</dbReference>
<name>A0A317MW57_9GAMM</name>
<dbReference type="GO" id="GO:0006221">
    <property type="term" value="P:pyrimidine nucleotide biosynthetic process"/>
    <property type="evidence" value="ECO:0007669"/>
    <property type="project" value="UniProtKB-KW"/>
</dbReference>
<dbReference type="SUPFAM" id="SSF51556">
    <property type="entry name" value="Metallo-dependent hydrolases"/>
    <property type="match status" value="1"/>
</dbReference>
<dbReference type="GO" id="GO:0006145">
    <property type="term" value="P:purine nucleobase catabolic process"/>
    <property type="evidence" value="ECO:0007669"/>
    <property type="project" value="TreeGrafter"/>
</dbReference>
<evidence type="ECO:0000259" key="2">
    <source>
        <dbReference type="Pfam" id="PF12890"/>
    </source>
</evidence>
<dbReference type="NCBIfam" id="NF005791">
    <property type="entry name" value="PRK07627.1"/>
    <property type="match status" value="1"/>
</dbReference>
<gene>
    <name evidence="3" type="ORF">C7443_104108</name>
</gene>
<dbReference type="OrthoDB" id="5687299at2"/>
<dbReference type="GO" id="GO:0004038">
    <property type="term" value="F:allantoinase activity"/>
    <property type="evidence" value="ECO:0007669"/>
    <property type="project" value="TreeGrafter"/>
</dbReference>
<evidence type="ECO:0000256" key="1">
    <source>
        <dbReference type="ARBA" id="ARBA00022975"/>
    </source>
</evidence>
<dbReference type="EMBL" id="QGTJ01000004">
    <property type="protein sequence ID" value="PWV62313.1"/>
    <property type="molecule type" value="Genomic_DNA"/>
</dbReference>
<dbReference type="Gene3D" id="3.20.20.140">
    <property type="entry name" value="Metal-dependent hydrolases"/>
    <property type="match status" value="1"/>
</dbReference>
<dbReference type="AlphaFoldDB" id="A0A317MW57"/>
<dbReference type="SUPFAM" id="SSF51338">
    <property type="entry name" value="Composite domain of metallo-dependent hydrolases"/>
    <property type="match status" value="1"/>
</dbReference>
<dbReference type="GO" id="GO:0046872">
    <property type="term" value="F:metal ion binding"/>
    <property type="evidence" value="ECO:0007669"/>
    <property type="project" value="InterPro"/>
</dbReference>
<dbReference type="InterPro" id="IPR024403">
    <property type="entry name" value="DHOase_cat"/>
</dbReference>
<dbReference type="GO" id="GO:0005737">
    <property type="term" value="C:cytoplasm"/>
    <property type="evidence" value="ECO:0007669"/>
    <property type="project" value="TreeGrafter"/>
</dbReference>
<reference evidence="3 4" key="1">
    <citation type="submission" date="2018-05" db="EMBL/GenBank/DDBJ databases">
        <title>Genomic Encyclopedia of Type Strains, Phase IV (KMG-IV): sequencing the most valuable type-strain genomes for metagenomic binning, comparative biology and taxonomic classification.</title>
        <authorList>
            <person name="Goeker M."/>
        </authorList>
    </citation>
    <scope>NUCLEOTIDE SEQUENCE [LARGE SCALE GENOMIC DNA]</scope>
    <source>
        <strain evidence="3 4">DSM 23606</strain>
    </source>
</reference>